<dbReference type="AlphaFoldDB" id="Q4ZH47"/>
<dbReference type="GO" id="GO:0050151">
    <property type="term" value="F:oleate hydratase activity"/>
    <property type="evidence" value="ECO:0007669"/>
    <property type="project" value="InterPro"/>
</dbReference>
<organism evidence="1">
    <name type="scientific">Lactiplantibacillus plantarum</name>
    <name type="common">Lactobacillus plantarum</name>
    <dbReference type="NCBI Taxonomy" id="1590"/>
    <lineage>
        <taxon>Bacteria</taxon>
        <taxon>Bacillati</taxon>
        <taxon>Bacillota</taxon>
        <taxon>Bacilli</taxon>
        <taxon>Lactobacillales</taxon>
        <taxon>Lactobacillaceae</taxon>
        <taxon>Lactiplantibacillus</taxon>
    </lineage>
</organism>
<protein>
    <submittedName>
        <fullName evidence="1">Putative linoleate isomerase</fullName>
    </submittedName>
</protein>
<sequence length="569" mass="64854">MGALFMVKSKAIMIGAGLSNMAAAVYLIQDGHWDGKDIKFYGVDMHGANDGGATTDFTNEYWNKNHPMENTTGYVARGGRMLNYRTYVDLMDLLDRIPSVTEPGMTAAEDTRDFDAKHRTYDIARLMQGGKGIINAGKLGFNNKDRTLLTKLIMMPDSEETKLDNVSIAEYFKDDPHMFQTNFWYMWETTFAFRTQSSAQELRRYMHQMIYEFTQIEHLVGVNRTRYNQFESMILPLIKYLQGQGVTFIDNKIVKDWQFKDTPMQDEITVTGLVIEDAQTGETEEVEVDDDTAVIFTNGSITDSATMGDYNTPAPENMDYGVSASLWKKATERFYNLGTPDKFFNDRNASEWVSFTLTTKNHLFLNEIVRITTQEPGNALNSFLSTTPITPLNQKDVNMSIVVHHQPHFTTQQPNETVLWGYFLYPRRQGEFVNKPYIKMTGKEMAQELIGQLSKVDPGPGNIKDKEKEILDSIINNIPVYMPYASALFNNRAKSDRPEVLPKHSTNLAFTGEFAEQPYQMMFTEQSAVRSGEIAAYHFAGVPMDNLVKTPRYDKDPKTLLKATKKMFD</sequence>
<dbReference type="Pfam" id="PF06100">
    <property type="entry name" value="MCRA"/>
    <property type="match status" value="1"/>
</dbReference>
<dbReference type="EMBL" id="DQ010331">
    <property type="protein sequence ID" value="AAY27085.1"/>
    <property type="molecule type" value="Genomic_DNA"/>
</dbReference>
<dbReference type="GO" id="GO:0006631">
    <property type="term" value="P:fatty acid metabolic process"/>
    <property type="evidence" value="ECO:0007669"/>
    <property type="project" value="InterPro"/>
</dbReference>
<name>Q4ZH47_LACPN</name>
<dbReference type="NCBIfam" id="NF010584">
    <property type="entry name" value="PRK13977.1"/>
    <property type="match status" value="1"/>
</dbReference>
<dbReference type="InterPro" id="IPR010354">
    <property type="entry name" value="Oleate_hydratase"/>
</dbReference>
<dbReference type="PANTHER" id="PTHR37417">
    <property type="entry name" value="67 KDA MYOSIN-CROSS-REACTIVE ANTIGEN FAMILY PROTEIN (AFU_ORTHOLOGUE AFUA_5G09970)"/>
    <property type="match status" value="1"/>
</dbReference>
<dbReference type="PANTHER" id="PTHR37417:SF2">
    <property type="entry name" value="67 KDA MYOSIN-CROSS-REACTIVE ANTIGEN FAMILY PROTEIN (AFU_ORTHOLOGUE AFUA_5G09970)"/>
    <property type="match status" value="1"/>
</dbReference>
<dbReference type="GO" id="GO:0071949">
    <property type="term" value="F:FAD binding"/>
    <property type="evidence" value="ECO:0007669"/>
    <property type="project" value="InterPro"/>
</dbReference>
<dbReference type="SUPFAM" id="SSF51905">
    <property type="entry name" value="FAD/NAD(P)-binding domain"/>
    <property type="match status" value="1"/>
</dbReference>
<accession>Q4ZH47</accession>
<evidence type="ECO:0000313" key="1">
    <source>
        <dbReference type="EMBL" id="AAY27085.1"/>
    </source>
</evidence>
<dbReference type="Gene3D" id="3.50.50.60">
    <property type="entry name" value="FAD/NAD(P)-binding domain"/>
    <property type="match status" value="3"/>
</dbReference>
<keyword evidence="1" id="KW-0413">Isomerase</keyword>
<proteinExistence type="predicted"/>
<dbReference type="InterPro" id="IPR036188">
    <property type="entry name" value="FAD/NAD-bd_sf"/>
</dbReference>
<dbReference type="GO" id="GO:0016853">
    <property type="term" value="F:isomerase activity"/>
    <property type="evidence" value="ECO:0007669"/>
    <property type="project" value="UniProtKB-KW"/>
</dbReference>
<reference evidence="1" key="1">
    <citation type="submission" date="2005-04" db="EMBL/GenBank/DDBJ databases">
        <title>Expression analysis of a putative linoleate isomerase gene cloned from Lactobacillus plantarum isolated from pickle.</title>
        <authorList>
            <person name="Zhang Z."/>
            <person name="Sun J.S."/>
        </authorList>
    </citation>
    <scope>NUCLEOTIDE SEQUENCE</scope>
</reference>